<organism evidence="13 14">
    <name type="scientific">Bifidobacterium santillanense</name>
    <dbReference type="NCBI Taxonomy" id="2809028"/>
    <lineage>
        <taxon>Bacteria</taxon>
        <taxon>Bacillati</taxon>
        <taxon>Actinomycetota</taxon>
        <taxon>Actinomycetes</taxon>
        <taxon>Bifidobacteriales</taxon>
        <taxon>Bifidobacteriaceae</taxon>
        <taxon>Bifidobacterium</taxon>
    </lineage>
</organism>
<dbReference type="InterPro" id="IPR050090">
    <property type="entry name" value="Tyrosine_recombinase_XerCD"/>
</dbReference>
<dbReference type="InterPro" id="IPR004107">
    <property type="entry name" value="Integrase_SAM-like_N"/>
</dbReference>
<evidence type="ECO:0000259" key="11">
    <source>
        <dbReference type="PROSITE" id="PS51898"/>
    </source>
</evidence>
<feature type="domain" description="Tyr recombinase" evidence="11">
    <location>
        <begin position="170"/>
        <end position="361"/>
    </location>
</feature>
<dbReference type="InterPro" id="IPR044068">
    <property type="entry name" value="CB"/>
</dbReference>
<feature type="domain" description="Core-binding (CB)" evidence="12">
    <location>
        <begin position="1"/>
        <end position="86"/>
    </location>
</feature>
<evidence type="ECO:0000313" key="13">
    <source>
        <dbReference type="EMBL" id="MBT1172164.1"/>
    </source>
</evidence>
<sequence length="367" mass="40065">MPFDDQLEAYEAFLRANRGLSGNTRKAYLSDVAECLHVLALRGAADLNEITLDDLRGWMAHESRTHARSSMARKTVSVRSFFSWAHEHGVTLTDPAAMLLTPRIPDTLPTVLTEAQAEHLMDDVEAETGEGARIASASGRPVRPDAKTPERDPDDTIAVPVGSLMANNADRRDGHPSQTDDTLSDSPDGGDGDPLPIRLRDAAILETLYATGIRVAELVGLDVGDIDFSNRTMKVLGKGNKQRVVPFGGPAAQALTRWIEEGRPEILREARLGTADPRALFLGARGGRLNQRIAREVVHRESRRAGVPDIGPHALRHSAATHLLDGGADLREVQELLGHSSLKTTQRYTHVSIEQLKARYTQAFPRA</sequence>
<feature type="active site" evidence="9">
    <location>
        <position position="214"/>
    </location>
</feature>
<keyword evidence="5 9" id="KW-0229">DNA integration</keyword>
<reference evidence="13 14" key="1">
    <citation type="journal article" date="2021" name="Environ. Microbiol.">
        <title>Genetic insights into the dark matter of the mammalian gut microbiota through targeted genome reconstruction.</title>
        <authorList>
            <person name="Lugli G.A."/>
            <person name="Alessandri G."/>
            <person name="Milani C."/>
            <person name="Viappiani A."/>
            <person name="Fontana F."/>
            <person name="Tarracchini C."/>
            <person name="Mancabelli L."/>
            <person name="Argentini C."/>
            <person name="Ruiz L."/>
            <person name="Margolles A."/>
            <person name="van Sinderen D."/>
            <person name="Turroni F."/>
            <person name="Ventura M."/>
        </authorList>
    </citation>
    <scope>NUCLEOTIDE SEQUENCE [LARGE SCALE GENOMIC DNA]</scope>
    <source>
        <strain evidence="13 14">MA2</strain>
    </source>
</reference>
<name>A0ABS5UMN8_9BIFI</name>
<feature type="compositionally biased region" description="Basic and acidic residues" evidence="10">
    <location>
        <begin position="142"/>
        <end position="151"/>
    </location>
</feature>
<evidence type="ECO:0000256" key="10">
    <source>
        <dbReference type="SAM" id="MobiDB-lite"/>
    </source>
</evidence>
<dbReference type="Pfam" id="PF02899">
    <property type="entry name" value="Phage_int_SAM_1"/>
    <property type="match status" value="1"/>
</dbReference>
<protein>
    <recommendedName>
        <fullName evidence="9">Tyrosine recombinase XerC</fullName>
    </recommendedName>
</protein>
<evidence type="ECO:0000256" key="8">
    <source>
        <dbReference type="ARBA" id="ARBA00023306"/>
    </source>
</evidence>
<dbReference type="PROSITE" id="PS51898">
    <property type="entry name" value="TYR_RECOMBINASE"/>
    <property type="match status" value="1"/>
</dbReference>
<dbReference type="HAMAP" id="MF_01808">
    <property type="entry name" value="Recomb_XerC_XerD"/>
    <property type="match status" value="1"/>
</dbReference>
<dbReference type="CDD" id="cd00798">
    <property type="entry name" value="INT_XerDC_C"/>
    <property type="match status" value="1"/>
</dbReference>
<accession>A0ABS5UMN8</accession>
<keyword evidence="3 9" id="KW-0132">Cell division</keyword>
<dbReference type="Pfam" id="PF00589">
    <property type="entry name" value="Phage_integrase"/>
    <property type="match status" value="1"/>
</dbReference>
<feature type="active site" evidence="9">
    <location>
        <position position="316"/>
    </location>
</feature>
<feature type="active site" evidence="9">
    <location>
        <position position="339"/>
    </location>
</feature>
<dbReference type="PANTHER" id="PTHR30349:SF77">
    <property type="entry name" value="TYROSINE RECOMBINASE XERC"/>
    <property type="match status" value="1"/>
</dbReference>
<evidence type="ECO:0000256" key="4">
    <source>
        <dbReference type="ARBA" id="ARBA00022829"/>
    </source>
</evidence>
<dbReference type="InterPro" id="IPR011010">
    <property type="entry name" value="DNA_brk_join_enz"/>
</dbReference>
<evidence type="ECO:0000256" key="1">
    <source>
        <dbReference type="ARBA" id="ARBA00004496"/>
    </source>
</evidence>
<dbReference type="Proteomes" id="UP000773064">
    <property type="component" value="Unassembled WGS sequence"/>
</dbReference>
<dbReference type="Gene3D" id="1.10.150.130">
    <property type="match status" value="1"/>
</dbReference>
<comment type="caution">
    <text evidence="13">The sequence shown here is derived from an EMBL/GenBank/DDBJ whole genome shotgun (WGS) entry which is preliminary data.</text>
</comment>
<evidence type="ECO:0000259" key="12">
    <source>
        <dbReference type="PROSITE" id="PS51900"/>
    </source>
</evidence>
<keyword evidence="14" id="KW-1185">Reference proteome</keyword>
<evidence type="ECO:0000256" key="2">
    <source>
        <dbReference type="ARBA" id="ARBA00022490"/>
    </source>
</evidence>
<gene>
    <name evidence="9" type="primary">xerC</name>
    <name evidence="13" type="ORF">JS528_02075</name>
</gene>
<comment type="subcellular location">
    <subcellularLocation>
        <location evidence="1 9">Cytoplasm</location>
    </subcellularLocation>
</comment>
<dbReference type="InterPro" id="IPR010998">
    <property type="entry name" value="Integrase_recombinase_N"/>
</dbReference>
<keyword evidence="4 9" id="KW-0159">Chromosome partition</keyword>
<dbReference type="InterPro" id="IPR013762">
    <property type="entry name" value="Integrase-like_cat_sf"/>
</dbReference>
<comment type="function">
    <text evidence="9">Site-specific tyrosine recombinase, which acts by catalyzing the cutting and rejoining of the recombining DNA molecules. The XerC-XerD complex is essential to convert dimers of the bacterial chromosome into monomers to permit their segregation at cell division. It also contributes to the segregational stability of plasmids.</text>
</comment>
<evidence type="ECO:0000256" key="9">
    <source>
        <dbReference type="HAMAP-Rule" id="MF_01808"/>
    </source>
</evidence>
<keyword evidence="8 9" id="KW-0131">Cell cycle</keyword>
<dbReference type="PANTHER" id="PTHR30349">
    <property type="entry name" value="PHAGE INTEGRASE-RELATED"/>
    <property type="match status" value="1"/>
</dbReference>
<dbReference type="InterPro" id="IPR023009">
    <property type="entry name" value="Tyrosine_recombinase_XerC/XerD"/>
</dbReference>
<dbReference type="Gene3D" id="1.10.443.10">
    <property type="entry name" value="Intergrase catalytic core"/>
    <property type="match status" value="1"/>
</dbReference>
<dbReference type="SUPFAM" id="SSF56349">
    <property type="entry name" value="DNA breaking-rejoining enzymes"/>
    <property type="match status" value="2"/>
</dbReference>
<feature type="region of interest" description="Disordered" evidence="10">
    <location>
        <begin position="129"/>
        <end position="195"/>
    </location>
</feature>
<evidence type="ECO:0000256" key="6">
    <source>
        <dbReference type="ARBA" id="ARBA00023125"/>
    </source>
</evidence>
<feature type="active site" description="O-(3'-phospho-DNA)-tyrosine intermediate" evidence="9">
    <location>
        <position position="348"/>
    </location>
</feature>
<dbReference type="EMBL" id="JAFEJS010000001">
    <property type="protein sequence ID" value="MBT1172164.1"/>
    <property type="molecule type" value="Genomic_DNA"/>
</dbReference>
<evidence type="ECO:0000256" key="7">
    <source>
        <dbReference type="ARBA" id="ARBA00023172"/>
    </source>
</evidence>
<dbReference type="InterPro" id="IPR002104">
    <property type="entry name" value="Integrase_catalytic"/>
</dbReference>
<proteinExistence type="inferred from homology"/>
<comment type="similarity">
    <text evidence="9">Belongs to the 'phage' integrase family. XerC subfamily.</text>
</comment>
<feature type="active site" evidence="9">
    <location>
        <position position="238"/>
    </location>
</feature>
<evidence type="ECO:0000256" key="5">
    <source>
        <dbReference type="ARBA" id="ARBA00022908"/>
    </source>
</evidence>
<evidence type="ECO:0000313" key="14">
    <source>
        <dbReference type="Proteomes" id="UP000773064"/>
    </source>
</evidence>
<evidence type="ECO:0000256" key="3">
    <source>
        <dbReference type="ARBA" id="ARBA00022618"/>
    </source>
</evidence>
<keyword evidence="2 9" id="KW-0963">Cytoplasm</keyword>
<dbReference type="PROSITE" id="PS51900">
    <property type="entry name" value="CB"/>
    <property type="match status" value="1"/>
</dbReference>
<keyword evidence="6 9" id="KW-0238">DNA-binding</keyword>
<comment type="subunit">
    <text evidence="9">Forms a cyclic heterotetrameric complex composed of two molecules of XerC and two molecules of XerD.</text>
</comment>
<feature type="active site" evidence="9">
    <location>
        <position position="313"/>
    </location>
</feature>
<dbReference type="RefSeq" id="WP_214357424.1">
    <property type="nucleotide sequence ID" value="NZ_JAFEJS010000001.1"/>
</dbReference>
<keyword evidence="7 9" id="KW-0233">DNA recombination</keyword>